<dbReference type="Gene3D" id="1.10.4080.10">
    <property type="entry name" value="ADP-ribosylation/Crystallin J1"/>
    <property type="match status" value="1"/>
</dbReference>
<dbReference type="Proteomes" id="UP000016702">
    <property type="component" value="Chromosome"/>
</dbReference>
<gene>
    <name evidence="1" type="ORF">PP4_24580</name>
</gene>
<dbReference type="InterPro" id="IPR005502">
    <property type="entry name" value="Ribosyl_crysJ1"/>
</dbReference>
<dbReference type="Pfam" id="PF03747">
    <property type="entry name" value="ADP_ribosyl_GH"/>
    <property type="match status" value="1"/>
</dbReference>
<reference evidence="1 2" key="1">
    <citation type="journal article" date="2014" name="Genome Announc.">
        <title>The Complete Genome Sequence of Pseudomonas putida NBRC 14164T Confirms High Intraspecies Variation.</title>
        <authorList>
            <person name="Ohji S."/>
            <person name="Yamazoe A."/>
            <person name="Hosoyama A."/>
            <person name="Tsuchikane K."/>
            <person name="Ezaki T."/>
            <person name="Fujita N."/>
        </authorList>
    </citation>
    <scope>NUCLEOTIDE SEQUENCE [LARGE SCALE GENOMIC DNA]</scope>
    <source>
        <strain evidence="1 2">NBRC 14164</strain>
    </source>
</reference>
<keyword evidence="2" id="KW-1185">Reference proteome</keyword>
<accession>A0ABM7EEP5</accession>
<name>A0ABM7EEP5_PSEPU</name>
<dbReference type="EMBL" id="AP013070">
    <property type="protein sequence ID" value="BAN54311.1"/>
    <property type="molecule type" value="Genomic_DNA"/>
</dbReference>
<evidence type="ECO:0000313" key="1">
    <source>
        <dbReference type="EMBL" id="BAN54311.1"/>
    </source>
</evidence>
<evidence type="ECO:0008006" key="3">
    <source>
        <dbReference type="Google" id="ProtNLM"/>
    </source>
</evidence>
<protein>
    <recommendedName>
        <fullName evidence="3">RES domain-containing protein</fullName>
    </recommendedName>
</protein>
<dbReference type="RefSeq" id="WP_016499532.1">
    <property type="nucleotide sequence ID" value="NC_021505.1"/>
</dbReference>
<proteinExistence type="predicted"/>
<sequence length="119" mass="13068">MVFHVCLSIPWLPRINPALLDNRSWTLSQDQALDRAQGALPDLAIGDAVGATLECQRRDQGHVYDRVGGTPFRLASGEWTDDTSMALCLGAPTLQRAKGQPPIRFRFLCRCHGALVPAE</sequence>
<evidence type="ECO:0000313" key="2">
    <source>
        <dbReference type="Proteomes" id="UP000016702"/>
    </source>
</evidence>
<dbReference type="GeneID" id="45526964"/>
<dbReference type="SUPFAM" id="SSF101478">
    <property type="entry name" value="ADP-ribosylglycohydrolase"/>
    <property type="match status" value="1"/>
</dbReference>
<organism evidence="1 2">
    <name type="scientific">Pseudomonas putida NBRC 14164</name>
    <dbReference type="NCBI Taxonomy" id="1211579"/>
    <lineage>
        <taxon>Bacteria</taxon>
        <taxon>Pseudomonadati</taxon>
        <taxon>Pseudomonadota</taxon>
        <taxon>Gammaproteobacteria</taxon>
        <taxon>Pseudomonadales</taxon>
        <taxon>Pseudomonadaceae</taxon>
        <taxon>Pseudomonas</taxon>
    </lineage>
</organism>
<dbReference type="InterPro" id="IPR036705">
    <property type="entry name" value="Ribosyl_crysJ1_sf"/>
</dbReference>